<dbReference type="Proteomes" id="UP001243989">
    <property type="component" value="Unassembled WGS sequence"/>
</dbReference>
<proteinExistence type="predicted"/>
<comment type="caution">
    <text evidence="1">The sequence shown here is derived from an EMBL/GenBank/DDBJ whole genome shotgun (WGS) entry which is preliminary data.</text>
</comment>
<protein>
    <submittedName>
        <fullName evidence="1">Uncharacterized protein</fullName>
    </submittedName>
</protein>
<name>A0AAJ0EA49_9PEZI</name>
<reference evidence="1" key="1">
    <citation type="submission" date="2021-06" db="EMBL/GenBank/DDBJ databases">
        <title>Comparative genomics, transcriptomics and evolutionary studies reveal genomic signatures of adaptation to plant cell wall in hemibiotrophic fungi.</title>
        <authorList>
            <consortium name="DOE Joint Genome Institute"/>
            <person name="Baroncelli R."/>
            <person name="Diaz J.F."/>
            <person name="Benocci T."/>
            <person name="Peng M."/>
            <person name="Battaglia E."/>
            <person name="Haridas S."/>
            <person name="Andreopoulos W."/>
            <person name="Labutti K."/>
            <person name="Pangilinan J."/>
            <person name="Floch G.L."/>
            <person name="Makela M.R."/>
            <person name="Henrissat B."/>
            <person name="Grigoriev I.V."/>
            <person name="Crouch J.A."/>
            <person name="De Vries R.P."/>
            <person name="Sukno S.A."/>
            <person name="Thon M.R."/>
        </authorList>
    </citation>
    <scope>NUCLEOTIDE SEQUENCE</scope>
    <source>
        <strain evidence="1">CBS 102054</strain>
    </source>
</reference>
<dbReference type="EMBL" id="JAHMHQ010000037">
    <property type="protein sequence ID" value="KAK1622322.1"/>
    <property type="molecule type" value="Genomic_DNA"/>
</dbReference>
<dbReference type="RefSeq" id="XP_060438317.1">
    <property type="nucleotide sequence ID" value="XM_060589163.1"/>
</dbReference>
<organism evidence="1 2">
    <name type="scientific">Colletotrichum phormii</name>
    <dbReference type="NCBI Taxonomy" id="359342"/>
    <lineage>
        <taxon>Eukaryota</taxon>
        <taxon>Fungi</taxon>
        <taxon>Dikarya</taxon>
        <taxon>Ascomycota</taxon>
        <taxon>Pezizomycotina</taxon>
        <taxon>Sordariomycetes</taxon>
        <taxon>Hypocreomycetidae</taxon>
        <taxon>Glomerellales</taxon>
        <taxon>Glomerellaceae</taxon>
        <taxon>Colletotrichum</taxon>
        <taxon>Colletotrichum acutatum species complex</taxon>
    </lineage>
</organism>
<evidence type="ECO:0000313" key="2">
    <source>
        <dbReference type="Proteomes" id="UP001243989"/>
    </source>
</evidence>
<sequence>MPALRGLIEKFQRVMQDVVGEDTDGKDEYLAGLWQNYLVEGLAWKPPTPGDLEGFLKATKHRRILNIGVDRNEDSEAWDKILAERNLLEDWHQSGGYVAPT</sequence>
<dbReference type="AlphaFoldDB" id="A0AAJ0EA49"/>
<accession>A0AAJ0EA49</accession>
<keyword evidence="2" id="KW-1185">Reference proteome</keyword>
<evidence type="ECO:0000313" key="1">
    <source>
        <dbReference type="EMBL" id="KAK1622322.1"/>
    </source>
</evidence>
<gene>
    <name evidence="1" type="ORF">BDP81DRAFT_411511</name>
</gene>
<dbReference type="GeneID" id="85474025"/>